<evidence type="ECO:0000256" key="1">
    <source>
        <dbReference type="ARBA" id="ARBA00004196"/>
    </source>
</evidence>
<feature type="chain" id="PRO_5026868956" evidence="5">
    <location>
        <begin position="25"/>
        <end position="327"/>
    </location>
</feature>
<proteinExistence type="inferred from homology"/>
<dbReference type="Gene3D" id="3.40.190.170">
    <property type="entry name" value="Bacterial extracellular solute-binding protein, family 7"/>
    <property type="match status" value="1"/>
</dbReference>
<dbReference type="PANTHER" id="PTHR33376:SF4">
    <property type="entry name" value="SIALIC ACID-BINDING PERIPLASMIC PROTEIN SIAP"/>
    <property type="match status" value="1"/>
</dbReference>
<organism evidence="6 7">
    <name type="scientific">Oceanidesulfovibrio marinus</name>
    <dbReference type="NCBI Taxonomy" id="370038"/>
    <lineage>
        <taxon>Bacteria</taxon>
        <taxon>Pseudomonadati</taxon>
        <taxon>Thermodesulfobacteriota</taxon>
        <taxon>Desulfovibrionia</taxon>
        <taxon>Desulfovibrionales</taxon>
        <taxon>Desulfovibrionaceae</taxon>
        <taxon>Oceanidesulfovibrio</taxon>
    </lineage>
</organism>
<keyword evidence="4 5" id="KW-0732">Signal</keyword>
<dbReference type="GO" id="GO:0055085">
    <property type="term" value="P:transmembrane transport"/>
    <property type="evidence" value="ECO:0007669"/>
    <property type="project" value="InterPro"/>
</dbReference>
<evidence type="ECO:0000256" key="2">
    <source>
        <dbReference type="ARBA" id="ARBA00009023"/>
    </source>
</evidence>
<comment type="subcellular location">
    <subcellularLocation>
        <location evidence="1">Cell envelope</location>
    </subcellularLocation>
</comment>
<comment type="caution">
    <text evidence="6">The sequence shown here is derived from an EMBL/GenBank/DDBJ whole genome shotgun (WGS) entry which is preliminary data.</text>
</comment>
<accession>A0A6P1ZEZ4</accession>
<dbReference type="AlphaFoldDB" id="A0A6P1ZEZ4"/>
<evidence type="ECO:0000313" key="6">
    <source>
        <dbReference type="EMBL" id="TVM31849.1"/>
    </source>
</evidence>
<evidence type="ECO:0000256" key="5">
    <source>
        <dbReference type="SAM" id="SignalP"/>
    </source>
</evidence>
<dbReference type="PANTHER" id="PTHR33376">
    <property type="match status" value="1"/>
</dbReference>
<feature type="signal peptide" evidence="5">
    <location>
        <begin position="1"/>
        <end position="24"/>
    </location>
</feature>
<name>A0A6P1ZEZ4_9BACT</name>
<dbReference type="CDD" id="cd13679">
    <property type="entry name" value="PBP2_TRAP_YiaO_like"/>
    <property type="match status" value="1"/>
</dbReference>
<dbReference type="InterPro" id="IPR004682">
    <property type="entry name" value="TRAP_DctP"/>
</dbReference>
<dbReference type="Proteomes" id="UP000434052">
    <property type="component" value="Unassembled WGS sequence"/>
</dbReference>
<dbReference type="OrthoDB" id="8690069at2"/>
<dbReference type="PIRSF" id="PIRSF006470">
    <property type="entry name" value="DctB"/>
    <property type="match status" value="1"/>
</dbReference>
<dbReference type="NCBIfam" id="TIGR00787">
    <property type="entry name" value="dctP"/>
    <property type="match status" value="1"/>
</dbReference>
<evidence type="ECO:0000313" key="7">
    <source>
        <dbReference type="Proteomes" id="UP000434052"/>
    </source>
</evidence>
<reference evidence="6 7" key="1">
    <citation type="submission" date="2018-06" db="EMBL/GenBank/DDBJ databases">
        <title>Complete genome of Desulfovibrio marinus P48SEP.</title>
        <authorList>
            <person name="Crispim J.S."/>
            <person name="Vidigal P.M.P."/>
            <person name="Silva L.C.F."/>
            <person name="Araujo L.C."/>
            <person name="Laguardia C.N."/>
            <person name="Dias R.S."/>
            <person name="Sousa M.P."/>
            <person name="Paula S.O."/>
            <person name="Silva C."/>
        </authorList>
    </citation>
    <scope>NUCLEOTIDE SEQUENCE [LARGE SCALE GENOMIC DNA]</scope>
    <source>
        <strain evidence="6 7">P48SEP</strain>
    </source>
</reference>
<dbReference type="InterPro" id="IPR018389">
    <property type="entry name" value="DctP_fam"/>
</dbReference>
<dbReference type="EMBL" id="QMIF01000013">
    <property type="protein sequence ID" value="TVM31849.1"/>
    <property type="molecule type" value="Genomic_DNA"/>
</dbReference>
<sequence>MRRVIRVVSLALLAVCLTASAAFAMEIKLGIVTTPGSAQYIVAEKFKELVEERSKGDITVSIFHSASLGNETEILQQIQMNAVNMGVITLGPFDAFVPEVKVVNFPFLFKSYDHVSKILDGPLGKEVLKDIEKAGFKGLAFSENGFRNLSNNVRPVHSVEDVDGLKIRVMESALHKELWRVLGANPTPMGWPIYSELEQGVIDGQENPVSVIKVFKLYEVQKYLSLTGHVYSAHIDVANLAWFNGLDPEVQKMLSDSMYEAAVNERNWNRENEAGFLAELEKEGMIIDKNPDKASFRAKAVELKNMELFTKDPSTAALLDKFLEATK</sequence>
<comment type="similarity">
    <text evidence="2">Belongs to the bacterial solute-binding protein 7 family.</text>
</comment>
<dbReference type="GO" id="GO:0030288">
    <property type="term" value="C:outer membrane-bounded periplasmic space"/>
    <property type="evidence" value="ECO:0007669"/>
    <property type="project" value="InterPro"/>
</dbReference>
<dbReference type="NCBIfam" id="NF037995">
    <property type="entry name" value="TRAP_S1"/>
    <property type="match status" value="1"/>
</dbReference>
<gene>
    <name evidence="6" type="ORF">DQK91_16700</name>
</gene>
<keyword evidence="3" id="KW-0813">Transport</keyword>
<dbReference type="Pfam" id="PF03480">
    <property type="entry name" value="DctP"/>
    <property type="match status" value="1"/>
</dbReference>
<dbReference type="InterPro" id="IPR038404">
    <property type="entry name" value="TRAP_DctP_sf"/>
</dbReference>
<protein>
    <submittedName>
        <fullName evidence="6">TRAP transporter substrate-binding protein</fullName>
    </submittedName>
</protein>
<dbReference type="RefSeq" id="WP_144306536.1">
    <property type="nucleotide sequence ID" value="NZ_QMIF01000013.1"/>
</dbReference>
<evidence type="ECO:0000256" key="3">
    <source>
        <dbReference type="ARBA" id="ARBA00022448"/>
    </source>
</evidence>
<evidence type="ECO:0000256" key="4">
    <source>
        <dbReference type="ARBA" id="ARBA00022729"/>
    </source>
</evidence>